<dbReference type="InterPro" id="IPR012094">
    <property type="entry name" value="tRNA_Ile_lys_synt"/>
</dbReference>
<dbReference type="HAMAP" id="MF_01161">
    <property type="entry name" value="tRNA_Ile_lys_synt"/>
    <property type="match status" value="1"/>
</dbReference>
<dbReference type="InterPro" id="IPR015262">
    <property type="entry name" value="tRNA_Ile_lys_synt_subst-bd"/>
</dbReference>
<comment type="function">
    <text evidence="7">Ligates lysine onto the cytidine present at position 34 of the AUA codon-specific tRNA(Ile) that contains the anticodon CAU, in an ATP-dependent manner. Cytidine is converted to lysidine, thus changing the amino acid specificity of the tRNA from methionine to isoleucine.</text>
</comment>
<comment type="catalytic activity">
    <reaction evidence="6 7">
        <text>cytidine(34) in tRNA(Ile2) + L-lysine + ATP = lysidine(34) in tRNA(Ile2) + AMP + diphosphate + H(+)</text>
        <dbReference type="Rhea" id="RHEA:43744"/>
        <dbReference type="Rhea" id="RHEA-COMP:10625"/>
        <dbReference type="Rhea" id="RHEA-COMP:10670"/>
        <dbReference type="ChEBI" id="CHEBI:15378"/>
        <dbReference type="ChEBI" id="CHEBI:30616"/>
        <dbReference type="ChEBI" id="CHEBI:32551"/>
        <dbReference type="ChEBI" id="CHEBI:33019"/>
        <dbReference type="ChEBI" id="CHEBI:82748"/>
        <dbReference type="ChEBI" id="CHEBI:83665"/>
        <dbReference type="ChEBI" id="CHEBI:456215"/>
        <dbReference type="EC" id="6.3.4.19"/>
    </reaction>
</comment>
<dbReference type="NCBIfam" id="TIGR02432">
    <property type="entry name" value="lysidine_TilS_N"/>
    <property type="match status" value="1"/>
</dbReference>
<dbReference type="CDD" id="cd01992">
    <property type="entry name" value="TilS_N"/>
    <property type="match status" value="1"/>
</dbReference>
<evidence type="ECO:0000259" key="10">
    <source>
        <dbReference type="Pfam" id="PF09179"/>
    </source>
</evidence>
<evidence type="ECO:0000256" key="2">
    <source>
        <dbReference type="ARBA" id="ARBA00022598"/>
    </source>
</evidence>
<dbReference type="InterPro" id="IPR014729">
    <property type="entry name" value="Rossmann-like_a/b/a_fold"/>
</dbReference>
<feature type="domain" description="tRNA(Ile)-lysidine/2-thiocytidine synthase N-terminal" evidence="9">
    <location>
        <begin position="26"/>
        <end position="200"/>
    </location>
</feature>
<feature type="binding site" evidence="7">
    <location>
        <begin position="30"/>
        <end position="35"/>
    </location>
    <ligand>
        <name>ATP</name>
        <dbReference type="ChEBI" id="CHEBI:30616"/>
    </ligand>
</feature>
<keyword evidence="12" id="KW-1185">Reference proteome</keyword>
<comment type="domain">
    <text evidence="7">The N-terminal region contains the highly conserved SGGXDS motif, predicted to be a P-loop motif involved in ATP binding.</text>
</comment>
<dbReference type="Pfam" id="PF01171">
    <property type="entry name" value="ATP_bind_3"/>
    <property type="match status" value="1"/>
</dbReference>
<feature type="chain" id="PRO_5045557830" description="tRNA(Ile)-lysidine synthase" evidence="8">
    <location>
        <begin position="21"/>
        <end position="329"/>
    </location>
</feature>
<dbReference type="Proteomes" id="UP001500975">
    <property type="component" value="Unassembled WGS sequence"/>
</dbReference>
<sequence>MSVRLFSMQNPAALAIASWAAPLPLGVAYSGGADSTALLYAAAARWPGQVQALHVHHGLQAAADGFEAHCRATCKALGVPLHVGRVDARHAPGESPEDAARRARYATLAQLAQAQKLPDVALAQHADDQVETMLIALGRGAGLDGLAGMPRHMQRHGVNFHRPLLEVHAVALREWITASRTPHIDDPSNADLRYTRNRIRLQLLPALAATLPQFRETFARTARNAAKASRLLAEVAATDIAAAGVPPALAILRSLPRERLANVLRHWLRREHDAVPSEAQLDQLLDQIAACSTRSHRIRLKVADGYVQREGDVLHWYNARPPSQPAALR</sequence>
<keyword evidence="8" id="KW-0732">Signal</keyword>
<accession>A0ABP8GV63</accession>
<dbReference type="Pfam" id="PF09179">
    <property type="entry name" value="TilS"/>
    <property type="match status" value="1"/>
</dbReference>
<dbReference type="Gene3D" id="3.40.50.620">
    <property type="entry name" value="HUPs"/>
    <property type="match status" value="1"/>
</dbReference>
<keyword evidence="4 7" id="KW-0547">Nucleotide-binding</keyword>
<comment type="subcellular location">
    <subcellularLocation>
        <location evidence="7">Cytoplasm</location>
    </subcellularLocation>
</comment>
<dbReference type="EC" id="6.3.4.19" evidence="7"/>
<keyword evidence="1 7" id="KW-0963">Cytoplasm</keyword>
<evidence type="ECO:0000256" key="5">
    <source>
        <dbReference type="ARBA" id="ARBA00022840"/>
    </source>
</evidence>
<evidence type="ECO:0000256" key="4">
    <source>
        <dbReference type="ARBA" id="ARBA00022741"/>
    </source>
</evidence>
<name>A0ABP8GV63_9BURK</name>
<dbReference type="InterPro" id="IPR011063">
    <property type="entry name" value="TilS/TtcA_N"/>
</dbReference>
<dbReference type="InterPro" id="IPR012795">
    <property type="entry name" value="tRNA_Ile_lys_synt_N"/>
</dbReference>
<evidence type="ECO:0000256" key="7">
    <source>
        <dbReference type="HAMAP-Rule" id="MF_01161"/>
    </source>
</evidence>
<dbReference type="PANTHER" id="PTHR43033">
    <property type="entry name" value="TRNA(ILE)-LYSIDINE SYNTHASE-RELATED"/>
    <property type="match status" value="1"/>
</dbReference>
<feature type="signal peptide" evidence="8">
    <location>
        <begin position="1"/>
        <end position="20"/>
    </location>
</feature>
<proteinExistence type="inferred from homology"/>
<evidence type="ECO:0000256" key="6">
    <source>
        <dbReference type="ARBA" id="ARBA00048539"/>
    </source>
</evidence>
<dbReference type="Gene3D" id="1.20.59.20">
    <property type="match status" value="1"/>
</dbReference>
<dbReference type="SUPFAM" id="SSF52402">
    <property type="entry name" value="Adenine nucleotide alpha hydrolases-like"/>
    <property type="match status" value="1"/>
</dbReference>
<dbReference type="SUPFAM" id="SSF82829">
    <property type="entry name" value="MesJ substrate recognition domain-like"/>
    <property type="match status" value="1"/>
</dbReference>
<reference evidence="12" key="1">
    <citation type="journal article" date="2019" name="Int. J. Syst. Evol. Microbiol.">
        <title>The Global Catalogue of Microorganisms (GCM) 10K type strain sequencing project: providing services to taxonomists for standard genome sequencing and annotation.</title>
        <authorList>
            <consortium name="The Broad Institute Genomics Platform"/>
            <consortium name="The Broad Institute Genome Sequencing Center for Infectious Disease"/>
            <person name="Wu L."/>
            <person name="Ma J."/>
        </authorList>
    </citation>
    <scope>NUCLEOTIDE SEQUENCE [LARGE SCALE GENOMIC DNA]</scope>
    <source>
        <strain evidence="12">JCM 17804</strain>
    </source>
</reference>
<keyword evidence="2 7" id="KW-0436">Ligase</keyword>
<gene>
    <name evidence="7" type="primary">tilS</name>
    <name evidence="11" type="ORF">GCM10023165_04100</name>
</gene>
<protein>
    <recommendedName>
        <fullName evidence="7">tRNA(Ile)-lysidine synthase</fullName>
        <ecNumber evidence="7">6.3.4.19</ecNumber>
    </recommendedName>
    <alternativeName>
        <fullName evidence="7">tRNA(Ile)-2-lysyl-cytidine synthase</fullName>
    </alternativeName>
    <alternativeName>
        <fullName evidence="7">tRNA(Ile)-lysidine synthetase</fullName>
    </alternativeName>
</protein>
<evidence type="ECO:0000256" key="3">
    <source>
        <dbReference type="ARBA" id="ARBA00022694"/>
    </source>
</evidence>
<feature type="domain" description="tRNA(Ile)-lysidine synthase substrate-binding" evidence="10">
    <location>
        <begin position="249"/>
        <end position="312"/>
    </location>
</feature>
<comment type="caution">
    <text evidence="11">The sequence shown here is derived from an EMBL/GenBank/DDBJ whole genome shotgun (WGS) entry which is preliminary data.</text>
</comment>
<dbReference type="PANTHER" id="PTHR43033:SF1">
    <property type="entry name" value="TRNA(ILE)-LYSIDINE SYNTHASE-RELATED"/>
    <property type="match status" value="1"/>
</dbReference>
<evidence type="ECO:0000256" key="8">
    <source>
        <dbReference type="SAM" id="SignalP"/>
    </source>
</evidence>
<comment type="similarity">
    <text evidence="7">Belongs to the tRNA(Ile)-lysidine synthase family.</text>
</comment>
<keyword evidence="3 7" id="KW-0819">tRNA processing</keyword>
<evidence type="ECO:0000313" key="11">
    <source>
        <dbReference type="EMBL" id="GAA4330392.1"/>
    </source>
</evidence>
<keyword evidence="5 7" id="KW-0067">ATP-binding</keyword>
<evidence type="ECO:0000256" key="1">
    <source>
        <dbReference type="ARBA" id="ARBA00022490"/>
    </source>
</evidence>
<evidence type="ECO:0000313" key="12">
    <source>
        <dbReference type="Proteomes" id="UP001500975"/>
    </source>
</evidence>
<evidence type="ECO:0000259" key="9">
    <source>
        <dbReference type="Pfam" id="PF01171"/>
    </source>
</evidence>
<dbReference type="EMBL" id="BAABGJ010000002">
    <property type="protein sequence ID" value="GAA4330392.1"/>
    <property type="molecule type" value="Genomic_DNA"/>
</dbReference>
<organism evidence="11 12">
    <name type="scientific">Variovorax defluvii</name>
    <dbReference type="NCBI Taxonomy" id="913761"/>
    <lineage>
        <taxon>Bacteria</taxon>
        <taxon>Pseudomonadati</taxon>
        <taxon>Pseudomonadota</taxon>
        <taxon>Betaproteobacteria</taxon>
        <taxon>Burkholderiales</taxon>
        <taxon>Comamonadaceae</taxon>
        <taxon>Variovorax</taxon>
    </lineage>
</organism>